<comment type="pathway">
    <text evidence="3 9">Carbohydrate metabolism; tricarboxylic acid cycle; oxaloacetate from (S)-malate (quinone route): step 1/1.</text>
</comment>
<name>A0ABP7DMN9_9SPHN</name>
<keyword evidence="12" id="KW-1185">Reference proteome</keyword>
<proteinExistence type="inferred from homology"/>
<dbReference type="Pfam" id="PF06039">
    <property type="entry name" value="Mqo"/>
    <property type="match status" value="1"/>
</dbReference>
<keyword evidence="5 9" id="KW-0816">Tricarboxylic acid cycle</keyword>
<evidence type="ECO:0000256" key="7">
    <source>
        <dbReference type="ARBA" id="ARBA00022827"/>
    </source>
</evidence>
<evidence type="ECO:0000256" key="6">
    <source>
        <dbReference type="ARBA" id="ARBA00022630"/>
    </source>
</evidence>
<dbReference type="PANTHER" id="PTHR43104:SF2">
    <property type="entry name" value="L-2-HYDROXYGLUTARATE DEHYDROGENASE, MITOCHONDRIAL"/>
    <property type="match status" value="1"/>
</dbReference>
<comment type="similarity">
    <text evidence="4 9">Belongs to the MQO family.</text>
</comment>
<keyword evidence="7 9" id="KW-0274">FAD</keyword>
<reference evidence="12" key="1">
    <citation type="journal article" date="2019" name="Int. J. Syst. Evol. Microbiol.">
        <title>The Global Catalogue of Microorganisms (GCM) 10K type strain sequencing project: providing services to taxonomists for standard genome sequencing and annotation.</title>
        <authorList>
            <consortium name="The Broad Institute Genomics Platform"/>
            <consortium name="The Broad Institute Genome Sequencing Center for Infectious Disease"/>
            <person name="Wu L."/>
            <person name="Ma J."/>
        </authorList>
    </citation>
    <scope>NUCLEOTIDE SEQUENCE [LARGE SCALE GENOMIC DNA]</scope>
    <source>
        <strain evidence="12">JCM 17498</strain>
    </source>
</reference>
<dbReference type="NCBIfam" id="NF003605">
    <property type="entry name" value="PRK05257.1-4"/>
    <property type="match status" value="1"/>
</dbReference>
<dbReference type="HAMAP" id="MF_00212">
    <property type="entry name" value="MQO"/>
    <property type="match status" value="1"/>
</dbReference>
<evidence type="ECO:0000256" key="8">
    <source>
        <dbReference type="ARBA" id="ARBA00023002"/>
    </source>
</evidence>
<organism evidence="11 12">
    <name type="scientific">Sphingomonas cynarae</name>
    <dbReference type="NCBI Taxonomy" id="930197"/>
    <lineage>
        <taxon>Bacteria</taxon>
        <taxon>Pseudomonadati</taxon>
        <taxon>Pseudomonadota</taxon>
        <taxon>Alphaproteobacteria</taxon>
        <taxon>Sphingomonadales</taxon>
        <taxon>Sphingomonadaceae</taxon>
        <taxon>Sphingomonas</taxon>
    </lineage>
</organism>
<evidence type="ECO:0000256" key="10">
    <source>
        <dbReference type="SAM" id="MobiDB-lite"/>
    </source>
</evidence>
<dbReference type="NCBIfam" id="NF003606">
    <property type="entry name" value="PRK05257.2-1"/>
    <property type="match status" value="1"/>
</dbReference>
<dbReference type="Gene3D" id="3.50.50.60">
    <property type="entry name" value="FAD/NAD(P)-binding domain"/>
    <property type="match status" value="1"/>
</dbReference>
<dbReference type="Gene3D" id="3.30.9.10">
    <property type="entry name" value="D-Amino Acid Oxidase, subunit A, domain 2"/>
    <property type="match status" value="1"/>
</dbReference>
<dbReference type="InterPro" id="IPR036188">
    <property type="entry name" value="FAD/NAD-bd_sf"/>
</dbReference>
<dbReference type="NCBIfam" id="NF003603">
    <property type="entry name" value="PRK05257.1-1"/>
    <property type="match status" value="1"/>
</dbReference>
<feature type="compositionally biased region" description="Polar residues" evidence="10">
    <location>
        <begin position="59"/>
        <end position="69"/>
    </location>
</feature>
<dbReference type="PANTHER" id="PTHR43104">
    <property type="entry name" value="L-2-HYDROXYGLUTARATE DEHYDROGENASE, MITOCHONDRIAL"/>
    <property type="match status" value="1"/>
</dbReference>
<feature type="compositionally biased region" description="Basic and acidic residues" evidence="10">
    <location>
        <begin position="643"/>
        <end position="653"/>
    </location>
</feature>
<comment type="cofactor">
    <cofactor evidence="2 9">
        <name>FAD</name>
        <dbReference type="ChEBI" id="CHEBI:57692"/>
    </cofactor>
</comment>
<keyword evidence="6 9" id="KW-0285">Flavoprotein</keyword>
<comment type="caution">
    <text evidence="11">The sequence shown here is derived from an EMBL/GenBank/DDBJ whole genome shotgun (WGS) entry which is preliminary data.</text>
</comment>
<evidence type="ECO:0000313" key="11">
    <source>
        <dbReference type="EMBL" id="GAA3706891.1"/>
    </source>
</evidence>
<evidence type="ECO:0000256" key="3">
    <source>
        <dbReference type="ARBA" id="ARBA00005012"/>
    </source>
</evidence>
<dbReference type="InterPro" id="IPR006231">
    <property type="entry name" value="MQO"/>
</dbReference>
<dbReference type="EMBL" id="BAABBF010000003">
    <property type="protein sequence ID" value="GAA3706891.1"/>
    <property type="molecule type" value="Genomic_DNA"/>
</dbReference>
<gene>
    <name evidence="9 11" type="primary">mqo</name>
    <name evidence="11" type="ORF">GCM10022268_15430</name>
</gene>
<dbReference type="SUPFAM" id="SSF51905">
    <property type="entry name" value="FAD/NAD(P)-binding domain"/>
    <property type="match status" value="1"/>
</dbReference>
<dbReference type="NCBIfam" id="NF003611">
    <property type="entry name" value="PRK05257.3-2"/>
    <property type="match status" value="1"/>
</dbReference>
<feature type="region of interest" description="Disordered" evidence="10">
    <location>
        <begin position="59"/>
        <end position="102"/>
    </location>
</feature>
<keyword evidence="8 9" id="KW-0560">Oxidoreductase</keyword>
<evidence type="ECO:0000256" key="4">
    <source>
        <dbReference type="ARBA" id="ARBA00006389"/>
    </source>
</evidence>
<evidence type="ECO:0000256" key="5">
    <source>
        <dbReference type="ARBA" id="ARBA00022532"/>
    </source>
</evidence>
<dbReference type="NCBIfam" id="NF009875">
    <property type="entry name" value="PRK13339.1"/>
    <property type="match status" value="1"/>
</dbReference>
<feature type="region of interest" description="Disordered" evidence="10">
    <location>
        <begin position="630"/>
        <end position="653"/>
    </location>
</feature>
<evidence type="ECO:0000313" key="12">
    <source>
        <dbReference type="Proteomes" id="UP001500523"/>
    </source>
</evidence>
<evidence type="ECO:0000256" key="1">
    <source>
        <dbReference type="ARBA" id="ARBA00001139"/>
    </source>
</evidence>
<dbReference type="NCBIfam" id="TIGR01320">
    <property type="entry name" value="mal_quin_oxido"/>
    <property type="match status" value="1"/>
</dbReference>
<comment type="catalytic activity">
    <reaction evidence="1 9">
        <text>(S)-malate + a quinone = a quinol + oxaloacetate</text>
        <dbReference type="Rhea" id="RHEA:46012"/>
        <dbReference type="ChEBI" id="CHEBI:15589"/>
        <dbReference type="ChEBI" id="CHEBI:16452"/>
        <dbReference type="ChEBI" id="CHEBI:24646"/>
        <dbReference type="ChEBI" id="CHEBI:132124"/>
        <dbReference type="EC" id="1.1.5.4"/>
    </reaction>
</comment>
<protein>
    <recommendedName>
        <fullName evidence="9">Probable malate:quinone oxidoreductase</fullName>
        <ecNumber evidence="9">1.1.5.4</ecNumber>
    </recommendedName>
    <alternativeName>
        <fullName evidence="9">MQO</fullName>
    </alternativeName>
    <alternativeName>
        <fullName evidence="9">Malate dehydrogenase [quinone]</fullName>
    </alternativeName>
</protein>
<evidence type="ECO:0000256" key="9">
    <source>
        <dbReference type="HAMAP-Rule" id="MF_00212"/>
    </source>
</evidence>
<accession>A0ABP7DMN9</accession>
<sequence>MLGTNDGQARIGPWSQYRVMTATISSEFLGEGFGQRLRPTGSHVGRCISFCWPKRLSSNVPSVPRSTGGTAYGSGHDEKGISVQNQTNDHDDHSIADGAAPADHGVTRRGVIGAAIAAGGTAMLPGSADGQATERSVDVLLIGGGIMSATLAVLLRELEPNWTIEMVERLDKVADESSNGWNNAGTGHSALCELNYTPVNIADGKVEIKKAIEINEQFQVTRQFLSHQVNAGILANPRSFINSTPHMNLVWGDENVAFLRKRFEALGASPLFSGMEFSTDPAQIARWVPLMMEGRDPKMKVAATRSPLGTDCEWGEVTRQYIASLTKRPGFTLNTGHEVRSLERDGGGWRVTARDMKTDDKQVIRARFVFAGAGGGALPILQKSGIPEAADYAGFPVGGSFLVAEKPAITHRHLAKVYGKAATGSPPMSVPHLDTRYLDGKQMLLFGPFATFSTKFLKEGSYFDLPKSVTLDNFRPMIAVGWDDFDLVEYLAGQLIMSQDDRIEALQEYFPGAQGSDWRLWQAGQRVQIIKRDPDKGGVLKLGTEIVASKDGSIAALLGASPGASTAPSIMLDLLKKVFGNRLATPQWQSRIREIVPSYGVALNDHPERLAHHWASTAETLELTVPSPAVHVSTTPRPAATRVKVDRSPDLAL</sequence>
<dbReference type="EC" id="1.1.5.4" evidence="9"/>
<dbReference type="Proteomes" id="UP001500523">
    <property type="component" value="Unassembled WGS sequence"/>
</dbReference>
<evidence type="ECO:0000256" key="2">
    <source>
        <dbReference type="ARBA" id="ARBA00001974"/>
    </source>
</evidence>